<evidence type="ECO:0000313" key="7">
    <source>
        <dbReference type="EMBL" id="QUT08347.1"/>
    </source>
</evidence>
<dbReference type="InterPro" id="IPR002888">
    <property type="entry name" value="2Fe-2S-bd"/>
</dbReference>
<dbReference type="InterPro" id="IPR012675">
    <property type="entry name" value="Beta-grasp_dom_sf"/>
</dbReference>
<gene>
    <name evidence="7" type="ORF">KFK14_18795</name>
</gene>
<accession>A0A975KDF2</accession>
<dbReference type="CDD" id="cd00207">
    <property type="entry name" value="fer2"/>
    <property type="match status" value="1"/>
</dbReference>
<dbReference type="GO" id="GO:0016491">
    <property type="term" value="F:oxidoreductase activity"/>
    <property type="evidence" value="ECO:0007669"/>
    <property type="project" value="UniProtKB-KW"/>
</dbReference>
<evidence type="ECO:0000256" key="4">
    <source>
        <dbReference type="ARBA" id="ARBA00023004"/>
    </source>
</evidence>
<dbReference type="PANTHER" id="PTHR44379">
    <property type="entry name" value="OXIDOREDUCTASE WITH IRON-SULFUR SUBUNIT"/>
    <property type="match status" value="1"/>
</dbReference>
<keyword evidence="1" id="KW-0001">2Fe-2S</keyword>
<dbReference type="GO" id="GO:0051537">
    <property type="term" value="F:2 iron, 2 sulfur cluster binding"/>
    <property type="evidence" value="ECO:0007669"/>
    <property type="project" value="UniProtKB-KW"/>
</dbReference>
<reference evidence="7" key="1">
    <citation type="submission" date="2021-04" db="EMBL/GenBank/DDBJ databases">
        <title>Isolation of p-tert-butylphenol degrading bacteria Sphingobium phenoxybenzoativorans Tas13 from active sludge.</title>
        <authorList>
            <person name="Li Y."/>
        </authorList>
    </citation>
    <scope>NUCLEOTIDE SEQUENCE</scope>
    <source>
        <strain evidence="7">Tas13</strain>
    </source>
</reference>
<dbReference type="SUPFAM" id="SSF47741">
    <property type="entry name" value="CO dehydrogenase ISP C-domain like"/>
    <property type="match status" value="1"/>
</dbReference>
<dbReference type="PROSITE" id="PS51085">
    <property type="entry name" value="2FE2S_FER_2"/>
    <property type="match status" value="1"/>
</dbReference>
<dbReference type="AlphaFoldDB" id="A0A975KDF2"/>
<keyword evidence="8" id="KW-1185">Reference proteome</keyword>
<dbReference type="SUPFAM" id="SSF54292">
    <property type="entry name" value="2Fe-2S ferredoxin-like"/>
    <property type="match status" value="1"/>
</dbReference>
<dbReference type="Proteomes" id="UP000681425">
    <property type="component" value="Chromosome"/>
</dbReference>
<dbReference type="Pfam" id="PF01799">
    <property type="entry name" value="Fer2_2"/>
    <property type="match status" value="1"/>
</dbReference>
<keyword evidence="2" id="KW-0479">Metal-binding</keyword>
<organism evidence="7 8">
    <name type="scientific">Sphingobium phenoxybenzoativorans</name>
    <dbReference type="NCBI Taxonomy" id="1592790"/>
    <lineage>
        <taxon>Bacteria</taxon>
        <taxon>Pseudomonadati</taxon>
        <taxon>Pseudomonadota</taxon>
        <taxon>Alphaproteobacteria</taxon>
        <taxon>Sphingomonadales</taxon>
        <taxon>Sphingomonadaceae</taxon>
        <taxon>Sphingobium</taxon>
    </lineage>
</organism>
<evidence type="ECO:0000256" key="5">
    <source>
        <dbReference type="ARBA" id="ARBA00023014"/>
    </source>
</evidence>
<dbReference type="PROSITE" id="PS00197">
    <property type="entry name" value="2FE2S_FER_1"/>
    <property type="match status" value="1"/>
</dbReference>
<dbReference type="GO" id="GO:0046872">
    <property type="term" value="F:metal ion binding"/>
    <property type="evidence" value="ECO:0007669"/>
    <property type="project" value="UniProtKB-KW"/>
</dbReference>
<sequence>MTKFTVNDRPVQYRMDPDTPLLWALRDASNLTGAKYGCGTGDCGACTVEVDGEAVRSCQISIAEAEGRFVTTIEALSPDRSNPVQQAWIASNLPQCGFCQPGMIMAASILLRKTSNPSDAEINAEITNICRCGTYPRIRDAVKLAGRIMRGEELVSGAPAPGIAPADAARAVPSLRAP</sequence>
<dbReference type="InterPro" id="IPR001041">
    <property type="entry name" value="2Fe-2S_ferredoxin-type"/>
</dbReference>
<proteinExistence type="predicted"/>
<feature type="domain" description="2Fe-2S ferredoxin-type" evidence="6">
    <location>
        <begin position="1"/>
        <end position="76"/>
    </location>
</feature>
<keyword evidence="5" id="KW-0411">Iron-sulfur</keyword>
<dbReference type="Gene3D" id="3.10.20.30">
    <property type="match status" value="1"/>
</dbReference>
<evidence type="ECO:0000313" key="8">
    <source>
        <dbReference type="Proteomes" id="UP000681425"/>
    </source>
</evidence>
<keyword evidence="3" id="KW-0560">Oxidoreductase</keyword>
<dbReference type="Gene3D" id="1.10.150.120">
    <property type="entry name" value="[2Fe-2S]-binding domain"/>
    <property type="match status" value="1"/>
</dbReference>
<dbReference type="InterPro" id="IPR036010">
    <property type="entry name" value="2Fe-2S_ferredoxin-like_sf"/>
</dbReference>
<dbReference type="RefSeq" id="WP_212611231.1">
    <property type="nucleotide sequence ID" value="NZ_CP073910.1"/>
</dbReference>
<evidence type="ECO:0000256" key="2">
    <source>
        <dbReference type="ARBA" id="ARBA00022723"/>
    </source>
</evidence>
<evidence type="ECO:0000259" key="6">
    <source>
        <dbReference type="PROSITE" id="PS51085"/>
    </source>
</evidence>
<dbReference type="Pfam" id="PF00111">
    <property type="entry name" value="Fer2"/>
    <property type="match status" value="1"/>
</dbReference>
<evidence type="ECO:0000256" key="1">
    <source>
        <dbReference type="ARBA" id="ARBA00022714"/>
    </source>
</evidence>
<dbReference type="InterPro" id="IPR036884">
    <property type="entry name" value="2Fe-2S-bd_dom_sf"/>
</dbReference>
<evidence type="ECO:0000256" key="3">
    <source>
        <dbReference type="ARBA" id="ARBA00023002"/>
    </source>
</evidence>
<name>A0A975KDF2_9SPHN</name>
<dbReference type="KEGG" id="spph:KFK14_18795"/>
<protein>
    <submittedName>
        <fullName evidence="7">(2Fe-2S)-binding protein</fullName>
    </submittedName>
</protein>
<dbReference type="EMBL" id="CP073910">
    <property type="protein sequence ID" value="QUT08347.1"/>
    <property type="molecule type" value="Genomic_DNA"/>
</dbReference>
<dbReference type="PANTHER" id="PTHR44379:SF2">
    <property type="entry name" value="BLR6218 PROTEIN"/>
    <property type="match status" value="1"/>
</dbReference>
<dbReference type="InterPro" id="IPR006058">
    <property type="entry name" value="2Fe2S_fd_BS"/>
</dbReference>
<dbReference type="InterPro" id="IPR051452">
    <property type="entry name" value="Diverse_Oxidoreductases"/>
</dbReference>
<keyword evidence="4" id="KW-0408">Iron</keyword>